<dbReference type="EMBL" id="SGPL01000584">
    <property type="protein sequence ID" value="THH10248.1"/>
    <property type="molecule type" value="Genomic_DNA"/>
</dbReference>
<comment type="caution">
    <text evidence="1">The sequence shown here is derived from an EMBL/GenBank/DDBJ whole genome shotgun (WGS) entry which is preliminary data.</text>
</comment>
<organism evidence="1 2">
    <name type="scientific">Bondarzewia mesenterica</name>
    <dbReference type="NCBI Taxonomy" id="1095465"/>
    <lineage>
        <taxon>Eukaryota</taxon>
        <taxon>Fungi</taxon>
        <taxon>Dikarya</taxon>
        <taxon>Basidiomycota</taxon>
        <taxon>Agaricomycotina</taxon>
        <taxon>Agaricomycetes</taxon>
        <taxon>Russulales</taxon>
        <taxon>Bondarzewiaceae</taxon>
        <taxon>Bondarzewia</taxon>
    </lineage>
</organism>
<gene>
    <name evidence="1" type="ORF">EW146_g8437</name>
</gene>
<name>A0A4S4LGA9_9AGAM</name>
<protein>
    <submittedName>
        <fullName evidence="1">Uncharacterized protein</fullName>
    </submittedName>
</protein>
<sequence>MEGYLISHMAAPVPARWVSTTLARDAATEYDVRQTGALEDPYRSSRLSLPSHGRIPPFALTSTREFSDDVVLRSVLPPLAIFPHPKPTPSDVVGHVLLSPLSPT</sequence>
<evidence type="ECO:0000313" key="1">
    <source>
        <dbReference type="EMBL" id="THH10248.1"/>
    </source>
</evidence>
<proteinExistence type="predicted"/>
<dbReference type="Proteomes" id="UP000310158">
    <property type="component" value="Unassembled WGS sequence"/>
</dbReference>
<accession>A0A4S4LGA9</accession>
<dbReference type="AlphaFoldDB" id="A0A4S4LGA9"/>
<keyword evidence="2" id="KW-1185">Reference proteome</keyword>
<reference evidence="1 2" key="1">
    <citation type="submission" date="2019-02" db="EMBL/GenBank/DDBJ databases">
        <title>Genome sequencing of the rare red list fungi Bondarzewia mesenterica.</title>
        <authorList>
            <person name="Buettner E."/>
            <person name="Kellner H."/>
        </authorList>
    </citation>
    <scope>NUCLEOTIDE SEQUENCE [LARGE SCALE GENOMIC DNA]</scope>
    <source>
        <strain evidence="1 2">DSM 108281</strain>
    </source>
</reference>
<evidence type="ECO:0000313" key="2">
    <source>
        <dbReference type="Proteomes" id="UP000310158"/>
    </source>
</evidence>